<protein>
    <recommendedName>
        <fullName evidence="2">KATNIP domain-containing protein</fullName>
    </recommendedName>
</protein>
<feature type="domain" description="KATNIP" evidence="2">
    <location>
        <begin position="349"/>
        <end position="402"/>
    </location>
</feature>
<gene>
    <name evidence="3" type="ORF">XAT740_LOCUS48601</name>
</gene>
<evidence type="ECO:0000313" key="4">
    <source>
        <dbReference type="Proteomes" id="UP000663828"/>
    </source>
</evidence>
<dbReference type="EMBL" id="CAJNOR010007004">
    <property type="protein sequence ID" value="CAF1608539.1"/>
    <property type="molecule type" value="Genomic_DNA"/>
</dbReference>
<dbReference type="PANTHER" id="PTHR21534:SF0">
    <property type="entry name" value="KATANIN-INTERACTING PROTEIN"/>
    <property type="match status" value="1"/>
</dbReference>
<accession>A0A816BDB9</accession>
<feature type="region of interest" description="Disordered" evidence="1">
    <location>
        <begin position="198"/>
        <end position="236"/>
    </location>
</feature>
<sequence>MSDSPDPAQKFSRSQSAISGGYRRDARSRYNEYLKKLEEKTQLSKAYNSEQKSKDDLLKQRENGFQLYINGVHHTPPARSSSATRNRNDSSFRRTQTPALSHTTINRRRWMPPIQTKIKTDHGSVITDIHHQIMNSNHRSKQSVNNQLTYRLVYSPSVDQSWMPDWFRNMTSNSSEQNPDVKQSFSLPFDNISTVGLTSSQQQTYRLSTPHPFTGKYNAPRPGEKRPDDDDDDSSNNEIFTIFIGARLAGGDLTKNASSTQATNQPLFVTGTRRTSKTVDSLDLENVLHPKEVHIDSEVEEKKSSHASNKRSPFAEATFNDRQTDRLEKSMTQLELFSRKHRGTLESEKIEEYFSSGSPKTENDNDEEQFTIPELPVGEQLVFNLKTTWGDRHYVGLNGIEL</sequence>
<dbReference type="InterPro" id="IPR027859">
    <property type="entry name" value="KATNIP_dom"/>
</dbReference>
<keyword evidence="4" id="KW-1185">Reference proteome</keyword>
<evidence type="ECO:0000259" key="2">
    <source>
        <dbReference type="Pfam" id="PF14652"/>
    </source>
</evidence>
<feature type="region of interest" description="Disordered" evidence="1">
    <location>
        <begin position="1"/>
        <end position="25"/>
    </location>
</feature>
<dbReference type="InterPro" id="IPR026704">
    <property type="entry name" value="KATNIP"/>
</dbReference>
<feature type="region of interest" description="Disordered" evidence="1">
    <location>
        <begin position="296"/>
        <end position="317"/>
    </location>
</feature>
<reference evidence="3" key="1">
    <citation type="submission" date="2021-02" db="EMBL/GenBank/DDBJ databases">
        <authorList>
            <person name="Nowell W R."/>
        </authorList>
    </citation>
    <scope>NUCLEOTIDE SEQUENCE</scope>
</reference>
<dbReference type="Pfam" id="PF14652">
    <property type="entry name" value="DUF4457"/>
    <property type="match status" value="1"/>
</dbReference>
<dbReference type="Proteomes" id="UP000663828">
    <property type="component" value="Unassembled WGS sequence"/>
</dbReference>
<feature type="region of interest" description="Disordered" evidence="1">
    <location>
        <begin position="71"/>
        <end position="96"/>
    </location>
</feature>
<proteinExistence type="predicted"/>
<evidence type="ECO:0000256" key="1">
    <source>
        <dbReference type="SAM" id="MobiDB-lite"/>
    </source>
</evidence>
<dbReference type="AlphaFoldDB" id="A0A816BDB9"/>
<feature type="non-terminal residue" evidence="3">
    <location>
        <position position="402"/>
    </location>
</feature>
<name>A0A816BDB9_ADIRI</name>
<feature type="compositionally biased region" description="Polar residues" evidence="1">
    <location>
        <begin position="198"/>
        <end position="207"/>
    </location>
</feature>
<organism evidence="3 4">
    <name type="scientific">Adineta ricciae</name>
    <name type="common">Rotifer</name>
    <dbReference type="NCBI Taxonomy" id="249248"/>
    <lineage>
        <taxon>Eukaryota</taxon>
        <taxon>Metazoa</taxon>
        <taxon>Spiralia</taxon>
        <taxon>Gnathifera</taxon>
        <taxon>Rotifera</taxon>
        <taxon>Eurotatoria</taxon>
        <taxon>Bdelloidea</taxon>
        <taxon>Adinetida</taxon>
        <taxon>Adinetidae</taxon>
        <taxon>Adineta</taxon>
    </lineage>
</organism>
<dbReference type="PANTHER" id="PTHR21534">
    <property type="entry name" value="KATANIN-INTERACTING PROTEIN"/>
    <property type="match status" value="1"/>
</dbReference>
<comment type="caution">
    <text evidence="3">The sequence shown here is derived from an EMBL/GenBank/DDBJ whole genome shotgun (WGS) entry which is preliminary data.</text>
</comment>
<evidence type="ECO:0000313" key="3">
    <source>
        <dbReference type="EMBL" id="CAF1608539.1"/>
    </source>
</evidence>